<comment type="caution">
    <text evidence="3">The sequence shown here is derived from an EMBL/GenBank/DDBJ whole genome shotgun (WGS) entry which is preliminary data.</text>
</comment>
<reference evidence="3 4" key="1">
    <citation type="journal article" date="2021" name="Sci. Rep.">
        <title>The distribution of antibiotic resistance genes in chicken gut microbiota commensals.</title>
        <authorList>
            <person name="Juricova H."/>
            <person name="Matiasovicova J."/>
            <person name="Kubasova T."/>
            <person name="Cejkova D."/>
            <person name="Rychlik I."/>
        </authorList>
    </citation>
    <scope>NUCLEOTIDE SEQUENCE [LARGE SCALE GENOMIC DNA]</scope>
    <source>
        <strain evidence="3 4">An411</strain>
    </source>
</reference>
<proteinExistence type="predicted"/>
<evidence type="ECO:0000313" key="4">
    <source>
        <dbReference type="Proteomes" id="UP000719500"/>
    </source>
</evidence>
<feature type="region of interest" description="Disordered" evidence="1">
    <location>
        <begin position="30"/>
        <end position="50"/>
    </location>
</feature>
<evidence type="ECO:0000256" key="1">
    <source>
        <dbReference type="SAM" id="MobiDB-lite"/>
    </source>
</evidence>
<keyword evidence="4" id="KW-1185">Reference proteome</keyword>
<evidence type="ECO:0000313" key="3">
    <source>
        <dbReference type="EMBL" id="MBM6851197.1"/>
    </source>
</evidence>
<feature type="signal peptide" evidence="2">
    <location>
        <begin position="1"/>
        <end position="21"/>
    </location>
</feature>
<dbReference type="EMBL" id="JACSNX010000007">
    <property type="protein sequence ID" value="MBM6851197.1"/>
    <property type="molecule type" value="Genomic_DNA"/>
</dbReference>
<dbReference type="Proteomes" id="UP000719500">
    <property type="component" value="Unassembled WGS sequence"/>
</dbReference>
<feature type="chain" id="PRO_5047486535" evidence="2">
    <location>
        <begin position="22"/>
        <end position="297"/>
    </location>
</feature>
<evidence type="ECO:0000256" key="2">
    <source>
        <dbReference type="SAM" id="SignalP"/>
    </source>
</evidence>
<name>A0ABS2FU88_9FIRM</name>
<accession>A0ABS2FU88</accession>
<dbReference type="RefSeq" id="WP_204803867.1">
    <property type="nucleotide sequence ID" value="NZ_JACSNX010000007.1"/>
</dbReference>
<keyword evidence="2" id="KW-0732">Signal</keyword>
<dbReference type="PROSITE" id="PS51257">
    <property type="entry name" value="PROKAR_LIPOPROTEIN"/>
    <property type="match status" value="1"/>
</dbReference>
<sequence>MKKWCLFLSLYFCACLLAACAGGDIPAGGGTDPGGTPSEETQTGGETAEPGQVTETFRLVDAGEGGQPALLAKADGGAGDVYTLDISSVEDLTIEGYTQEQMALLDWAPVAGALVEVTWDGTVMESYPARFGEVTAVRILEDGFNDLCRLYRDVLNDLWEVDPGLNDGITELGVDLSETSLPESERSAVAYAFGMDHGLMPMEGTYQELVDQGYIDGENLYWEDGCLFSIKETQDQDPVAFSLPCVGPGDEIPDYSGVRFDAEKWRGGTGAYSFTNCTAASVDGHWSVYTVGAEAIS</sequence>
<organism evidence="3 4">
    <name type="scientific">Oscillibacter valericigenes</name>
    <dbReference type="NCBI Taxonomy" id="351091"/>
    <lineage>
        <taxon>Bacteria</taxon>
        <taxon>Bacillati</taxon>
        <taxon>Bacillota</taxon>
        <taxon>Clostridia</taxon>
        <taxon>Eubacteriales</taxon>
        <taxon>Oscillospiraceae</taxon>
        <taxon>Oscillibacter</taxon>
    </lineage>
</organism>
<gene>
    <name evidence="3" type="ORF">H9X91_07080</name>
</gene>
<protein>
    <submittedName>
        <fullName evidence="3">Uncharacterized protein</fullName>
    </submittedName>
</protein>